<reference evidence="2 3" key="1">
    <citation type="submission" date="2019-12" db="EMBL/GenBank/DDBJ databases">
        <title>Isolation and characterization of three novel carbon monoxide-oxidizing members of Halobacteria from salione crusts and soils.</title>
        <authorList>
            <person name="Myers M.R."/>
            <person name="King G.M."/>
        </authorList>
    </citation>
    <scope>NUCLEOTIDE SEQUENCE [LARGE SCALE GENOMIC DNA]</scope>
    <source>
        <strain evidence="2 3">WSA2</strain>
    </source>
</reference>
<evidence type="ECO:0000256" key="1">
    <source>
        <dbReference type="SAM" id="MobiDB-lite"/>
    </source>
</evidence>
<sequence length="163" mass="16508">MAVPVGVALLVLVTVALSAAVGAATLSATEATRSGDRTQGTVGSAPPSGPTAAVVDLVVTDGAITLTHRGGDTLDVRRLRVVIRVGGERLHHQPPIPFFAARGFESGPTGPFNHASDHAWSAGESTTVTPAGTNRPAIRPGVSVEVSLFVDSQRLTVTTAVAG</sequence>
<accession>A0A6B0SQB6</accession>
<feature type="compositionally biased region" description="Polar residues" evidence="1">
    <location>
        <begin position="30"/>
        <end position="42"/>
    </location>
</feature>
<proteinExistence type="predicted"/>
<protein>
    <submittedName>
        <fullName evidence="2">Type IV pilin</fullName>
    </submittedName>
</protein>
<comment type="caution">
    <text evidence="2">The sequence shown here is derived from an EMBL/GenBank/DDBJ whole genome shotgun (WGS) entry which is preliminary data.</text>
</comment>
<keyword evidence="3" id="KW-1185">Reference proteome</keyword>
<evidence type="ECO:0000313" key="3">
    <source>
        <dbReference type="Proteomes" id="UP000437065"/>
    </source>
</evidence>
<evidence type="ECO:0000313" key="2">
    <source>
        <dbReference type="EMBL" id="MXR41108.1"/>
    </source>
</evidence>
<gene>
    <name evidence="2" type="ORF">GRX01_07125</name>
</gene>
<dbReference type="Proteomes" id="UP000437065">
    <property type="component" value="Unassembled WGS sequence"/>
</dbReference>
<dbReference type="AlphaFoldDB" id="A0A6B0SQB6"/>
<organism evidence="2 3">
    <name type="scientific">Halobaculum saliterrae</name>
    <dbReference type="NCBI Taxonomy" id="2073113"/>
    <lineage>
        <taxon>Archaea</taxon>
        <taxon>Methanobacteriati</taxon>
        <taxon>Methanobacteriota</taxon>
        <taxon>Stenosarchaea group</taxon>
        <taxon>Halobacteria</taxon>
        <taxon>Halobacteriales</taxon>
        <taxon>Haloferacaceae</taxon>
        <taxon>Halobaculum</taxon>
    </lineage>
</organism>
<feature type="region of interest" description="Disordered" evidence="1">
    <location>
        <begin position="30"/>
        <end position="49"/>
    </location>
</feature>
<dbReference type="EMBL" id="WUUS01000004">
    <property type="protein sequence ID" value="MXR41108.1"/>
    <property type="molecule type" value="Genomic_DNA"/>
</dbReference>
<name>A0A6B0SQB6_9EURY</name>